<dbReference type="AlphaFoldDB" id="A0A1I6VIK1"/>
<dbReference type="InterPro" id="IPR042099">
    <property type="entry name" value="ANL_N_sf"/>
</dbReference>
<dbReference type="Pfam" id="PF23562">
    <property type="entry name" value="AMP-binding_C_3"/>
    <property type="match status" value="1"/>
</dbReference>
<sequence>MTNSANLKPHKVIRTDRPDGAIILESGYDLGPVARCTGDWLHDWAAATPDRAFLAERSGAGWRTVSYAQALEMVRAIAGHLLERDLGPDKPILIVSGNSIDHGLLSLAAQYVGVPTVPVAEQYSLIPAALPRLDYVAKLVKPGMVYASDATQYAGAFGLDSLSRAEKLSSAPGDTGATDFNSFLTPGGADVDAAFAQITPDTLAKILMTSGSTSDPKGVLTTQKMMTTNQAQLAQALPFVTTRPPQLVDWLPWNHVFGGSHNFNLMLANGGSLYIDEGKPAVGMFDKTLANLREISGTISFNVPVGFAQLVTALKADKQLRERYFAQLDMIFYAGASLPQATWAELERLAMETRGKLPLINSSWGLTETAPAALLQHEPAKGAGIVGVPLPGVTVKLIPDDDGRCDVRVAGPTITKGYHDNPDKSADAFDEDGFFVTGDAMRFVDPEDPSRGLMFDGRMSEDFKLMTGTWVRAAQLRLDMLAALAPYVSDLVLTGQGRAEVGMLLVPNHATIKAEGWQVSDDAGAMICPPLMEKIGAVMKKLASKTIGSASRVTGAVIMTDPPSMGDGEVTAKGNLNFPKMLMRRAELVDRVYDPADGARISAV</sequence>
<dbReference type="STRING" id="394264.SAMN04488040_3348"/>
<evidence type="ECO:0000313" key="2">
    <source>
        <dbReference type="EMBL" id="SFT13548.1"/>
    </source>
</evidence>
<dbReference type="EMBL" id="FPAJ01000007">
    <property type="protein sequence ID" value="SFT13548.1"/>
    <property type="molecule type" value="Genomic_DNA"/>
</dbReference>
<accession>A0A1I6VIK1</accession>
<dbReference type="Pfam" id="PF00501">
    <property type="entry name" value="AMP-binding"/>
    <property type="match status" value="1"/>
</dbReference>
<dbReference type="SUPFAM" id="SSF56801">
    <property type="entry name" value="Acetyl-CoA synthetase-like"/>
    <property type="match status" value="1"/>
</dbReference>
<dbReference type="OrthoDB" id="9803968at2"/>
<proteinExistence type="predicted"/>
<dbReference type="PANTHER" id="PTHR24096">
    <property type="entry name" value="LONG-CHAIN-FATTY-ACID--COA LIGASE"/>
    <property type="match status" value="1"/>
</dbReference>
<gene>
    <name evidence="2" type="ORF">SAMN04488040_3348</name>
</gene>
<dbReference type="PROSITE" id="PS00455">
    <property type="entry name" value="AMP_BINDING"/>
    <property type="match status" value="1"/>
</dbReference>
<dbReference type="Gene3D" id="3.40.50.12780">
    <property type="entry name" value="N-terminal domain of ligase-like"/>
    <property type="match status" value="1"/>
</dbReference>
<organism evidence="2 3">
    <name type="scientific">Sulfitobacter marinus</name>
    <dbReference type="NCBI Taxonomy" id="394264"/>
    <lineage>
        <taxon>Bacteria</taxon>
        <taxon>Pseudomonadati</taxon>
        <taxon>Pseudomonadota</taxon>
        <taxon>Alphaproteobacteria</taxon>
        <taxon>Rhodobacterales</taxon>
        <taxon>Roseobacteraceae</taxon>
        <taxon>Sulfitobacter</taxon>
    </lineage>
</organism>
<reference evidence="3" key="1">
    <citation type="submission" date="2016-10" db="EMBL/GenBank/DDBJ databases">
        <authorList>
            <person name="Varghese N."/>
            <person name="Submissions S."/>
        </authorList>
    </citation>
    <scope>NUCLEOTIDE SEQUENCE [LARGE SCALE GENOMIC DNA]</scope>
    <source>
        <strain evidence="3">DSM 23422</strain>
    </source>
</reference>
<keyword evidence="3" id="KW-1185">Reference proteome</keyword>
<protein>
    <submittedName>
        <fullName evidence="2">Feruloyl-CoA synthase</fullName>
    </submittedName>
</protein>
<dbReference type="PANTHER" id="PTHR24096:SF420">
    <property type="entry name" value="LONG-CHAIN-FATTY-ACID--COA LIGASE-RELATED"/>
    <property type="match status" value="1"/>
</dbReference>
<dbReference type="GO" id="GO:0016405">
    <property type="term" value="F:CoA-ligase activity"/>
    <property type="evidence" value="ECO:0007669"/>
    <property type="project" value="TreeGrafter"/>
</dbReference>
<dbReference type="InterPro" id="IPR020845">
    <property type="entry name" value="AMP-binding_CS"/>
</dbReference>
<feature type="domain" description="AMP-dependent synthetase/ligase" evidence="1">
    <location>
        <begin position="42"/>
        <end position="419"/>
    </location>
</feature>
<evidence type="ECO:0000259" key="1">
    <source>
        <dbReference type="Pfam" id="PF00501"/>
    </source>
</evidence>
<dbReference type="Proteomes" id="UP000199239">
    <property type="component" value="Unassembled WGS sequence"/>
</dbReference>
<dbReference type="InterPro" id="IPR000873">
    <property type="entry name" value="AMP-dep_synth/lig_dom"/>
</dbReference>
<evidence type="ECO:0000313" key="3">
    <source>
        <dbReference type="Proteomes" id="UP000199239"/>
    </source>
</evidence>
<dbReference type="RefSeq" id="WP_093917531.1">
    <property type="nucleotide sequence ID" value="NZ_FPAJ01000007.1"/>
</dbReference>
<name>A0A1I6VIK1_9RHOB</name>